<dbReference type="PANTHER" id="PTHR30055:SF148">
    <property type="entry name" value="TETR-FAMILY TRANSCRIPTIONAL REGULATOR"/>
    <property type="match status" value="1"/>
</dbReference>
<gene>
    <name evidence="6" type="ORF">AWU67_08175</name>
</gene>
<evidence type="ECO:0000256" key="1">
    <source>
        <dbReference type="ARBA" id="ARBA00023015"/>
    </source>
</evidence>
<dbReference type="KEGG" id="mvd:AWU67_08175"/>
<sequence length="203" mass="21947">MNQHRSGPVRSAAAREAVLAATTRLFHEQGYDKLTIEGIAREAGVGKQTIYRWWSSRGAVIADCLTEGRLFLVEFEVPNTGELLRDIEHWLTTVLTILEARNGGELVRSIVAAAAEDPAVGDGLSESLGVERSLTARLAVAVREGQLPADAPIEQIGDAIFGAIIVRSLSRKSDSGESLRQLVRFLFTPTGRQGGAEAPTRRT</sequence>
<feature type="domain" description="HTH tetR-type" evidence="5">
    <location>
        <begin position="12"/>
        <end position="72"/>
    </location>
</feature>
<dbReference type="SUPFAM" id="SSF48498">
    <property type="entry name" value="Tetracyclin repressor-like, C-terminal domain"/>
    <property type="match status" value="1"/>
</dbReference>
<dbReference type="AlphaFoldDB" id="A0A109QXU2"/>
<dbReference type="GO" id="GO:0000976">
    <property type="term" value="F:transcription cis-regulatory region binding"/>
    <property type="evidence" value="ECO:0007669"/>
    <property type="project" value="TreeGrafter"/>
</dbReference>
<evidence type="ECO:0000256" key="2">
    <source>
        <dbReference type="ARBA" id="ARBA00023125"/>
    </source>
</evidence>
<evidence type="ECO:0000256" key="4">
    <source>
        <dbReference type="PROSITE-ProRule" id="PRU00335"/>
    </source>
</evidence>
<protein>
    <submittedName>
        <fullName evidence="6">TetR family transcriptional regulator</fullName>
    </submittedName>
</protein>
<dbReference type="GO" id="GO:0003700">
    <property type="term" value="F:DNA-binding transcription factor activity"/>
    <property type="evidence" value="ECO:0007669"/>
    <property type="project" value="TreeGrafter"/>
</dbReference>
<name>A0A109QXU2_9MICO</name>
<accession>A0A109QXU2</accession>
<dbReference type="RefSeq" id="WP_067227755.1">
    <property type="nucleotide sequence ID" value="NZ_CP014145.1"/>
</dbReference>
<reference evidence="7" key="2">
    <citation type="submission" date="2016-01" db="EMBL/GenBank/DDBJ databases">
        <title>First complete genome sequence of a species in the genus Microterricola, an extremophilic cold active enzyme producing strain ERGS5:02 isolated from Sikkim Himalaya.</title>
        <authorList>
            <person name="Kumar R."/>
            <person name="Singh D."/>
            <person name="Swarnkar M.K."/>
        </authorList>
    </citation>
    <scope>NUCLEOTIDE SEQUENCE [LARGE SCALE GENOMIC DNA]</scope>
    <source>
        <strain evidence="7">ERGS5:02</strain>
    </source>
</reference>
<dbReference type="Proteomes" id="UP000058305">
    <property type="component" value="Chromosome"/>
</dbReference>
<dbReference type="OrthoDB" id="9796019at2"/>
<keyword evidence="7" id="KW-1185">Reference proteome</keyword>
<dbReference type="Gene3D" id="1.10.357.10">
    <property type="entry name" value="Tetracycline Repressor, domain 2"/>
    <property type="match status" value="1"/>
</dbReference>
<dbReference type="InterPro" id="IPR001647">
    <property type="entry name" value="HTH_TetR"/>
</dbReference>
<proteinExistence type="predicted"/>
<dbReference type="SUPFAM" id="SSF46689">
    <property type="entry name" value="Homeodomain-like"/>
    <property type="match status" value="1"/>
</dbReference>
<dbReference type="PRINTS" id="PR00455">
    <property type="entry name" value="HTHTETR"/>
</dbReference>
<evidence type="ECO:0000256" key="3">
    <source>
        <dbReference type="ARBA" id="ARBA00023163"/>
    </source>
</evidence>
<dbReference type="PROSITE" id="PS50977">
    <property type="entry name" value="HTH_TETR_2"/>
    <property type="match status" value="1"/>
</dbReference>
<reference evidence="6 7" key="1">
    <citation type="journal article" date="2016" name="J. Biotechnol.">
        <title>First complete genome sequence of a species in the genus Microterricola, an extremophilic cold active enzyme producing bacterial strain ERGS5:02 isolated from Sikkim Himalaya.</title>
        <authorList>
            <person name="Himanshu"/>
            <person name="Swarnkar M.K."/>
            <person name="Singh D."/>
            <person name="Kumar R."/>
        </authorList>
    </citation>
    <scope>NUCLEOTIDE SEQUENCE [LARGE SCALE GENOMIC DNA]</scope>
    <source>
        <strain evidence="6 7">ERGS5:02</strain>
    </source>
</reference>
<dbReference type="Pfam" id="PF00440">
    <property type="entry name" value="TetR_N"/>
    <property type="match status" value="1"/>
</dbReference>
<keyword evidence="1" id="KW-0805">Transcription regulation</keyword>
<evidence type="ECO:0000259" key="5">
    <source>
        <dbReference type="PROSITE" id="PS50977"/>
    </source>
</evidence>
<keyword evidence="2 4" id="KW-0238">DNA-binding</keyword>
<dbReference type="PANTHER" id="PTHR30055">
    <property type="entry name" value="HTH-TYPE TRANSCRIPTIONAL REGULATOR RUTR"/>
    <property type="match status" value="1"/>
</dbReference>
<dbReference type="InterPro" id="IPR009057">
    <property type="entry name" value="Homeodomain-like_sf"/>
</dbReference>
<organism evidence="6 7">
    <name type="scientific">Microterricola viridarii</name>
    <dbReference type="NCBI Taxonomy" id="412690"/>
    <lineage>
        <taxon>Bacteria</taxon>
        <taxon>Bacillati</taxon>
        <taxon>Actinomycetota</taxon>
        <taxon>Actinomycetes</taxon>
        <taxon>Micrococcales</taxon>
        <taxon>Microbacteriaceae</taxon>
        <taxon>Microterricola</taxon>
    </lineage>
</organism>
<dbReference type="InterPro" id="IPR050109">
    <property type="entry name" value="HTH-type_TetR-like_transc_reg"/>
</dbReference>
<evidence type="ECO:0000313" key="6">
    <source>
        <dbReference type="EMBL" id="AMB58848.1"/>
    </source>
</evidence>
<dbReference type="Pfam" id="PF16859">
    <property type="entry name" value="TetR_C_11"/>
    <property type="match status" value="1"/>
</dbReference>
<dbReference type="InterPro" id="IPR036271">
    <property type="entry name" value="Tet_transcr_reg_TetR-rel_C_sf"/>
</dbReference>
<keyword evidence="3" id="KW-0804">Transcription</keyword>
<evidence type="ECO:0000313" key="7">
    <source>
        <dbReference type="Proteomes" id="UP000058305"/>
    </source>
</evidence>
<dbReference type="InterPro" id="IPR011075">
    <property type="entry name" value="TetR_C"/>
</dbReference>
<dbReference type="EMBL" id="CP014145">
    <property type="protein sequence ID" value="AMB58848.1"/>
    <property type="molecule type" value="Genomic_DNA"/>
</dbReference>
<feature type="DNA-binding region" description="H-T-H motif" evidence="4">
    <location>
        <begin position="35"/>
        <end position="54"/>
    </location>
</feature>